<gene>
    <name evidence="1" type="ORF">L6452_18814</name>
</gene>
<dbReference type="Proteomes" id="UP001055879">
    <property type="component" value="Linkage Group LG05"/>
</dbReference>
<proteinExistence type="predicted"/>
<name>A0ACB9C7D6_ARCLA</name>
<reference evidence="1 2" key="2">
    <citation type="journal article" date="2022" name="Mol. Ecol. Resour.">
        <title>The genomes of chicory, endive, great burdock and yacon provide insights into Asteraceae paleo-polyploidization history and plant inulin production.</title>
        <authorList>
            <person name="Fan W."/>
            <person name="Wang S."/>
            <person name="Wang H."/>
            <person name="Wang A."/>
            <person name="Jiang F."/>
            <person name="Liu H."/>
            <person name="Zhao H."/>
            <person name="Xu D."/>
            <person name="Zhang Y."/>
        </authorList>
    </citation>
    <scope>NUCLEOTIDE SEQUENCE [LARGE SCALE GENOMIC DNA]</scope>
    <source>
        <strain evidence="2">cv. Niubang</strain>
    </source>
</reference>
<accession>A0ACB9C7D6</accession>
<evidence type="ECO:0000313" key="2">
    <source>
        <dbReference type="Proteomes" id="UP001055879"/>
    </source>
</evidence>
<organism evidence="1 2">
    <name type="scientific">Arctium lappa</name>
    <name type="common">Greater burdock</name>
    <name type="synonym">Lappa major</name>
    <dbReference type="NCBI Taxonomy" id="4217"/>
    <lineage>
        <taxon>Eukaryota</taxon>
        <taxon>Viridiplantae</taxon>
        <taxon>Streptophyta</taxon>
        <taxon>Embryophyta</taxon>
        <taxon>Tracheophyta</taxon>
        <taxon>Spermatophyta</taxon>
        <taxon>Magnoliopsida</taxon>
        <taxon>eudicotyledons</taxon>
        <taxon>Gunneridae</taxon>
        <taxon>Pentapetalae</taxon>
        <taxon>asterids</taxon>
        <taxon>campanulids</taxon>
        <taxon>Asterales</taxon>
        <taxon>Asteraceae</taxon>
        <taxon>Carduoideae</taxon>
        <taxon>Cardueae</taxon>
        <taxon>Arctiinae</taxon>
        <taxon>Arctium</taxon>
    </lineage>
</organism>
<evidence type="ECO:0000313" key="1">
    <source>
        <dbReference type="EMBL" id="KAI3730138.1"/>
    </source>
</evidence>
<sequence length="308" mass="33386">MELSSSSTTTGLLIINVFLLFLFTSATVNSGSNLPKCDINLLEFPLNLEYFEAEYFLFGSMGRGLDSIRPDLTGGGPPPIGAKKANLSSLINDIITQFAYQEVGHLRAIKKMVKGFPRPLLNLSSESFAKVMNDAFGIPLSPPFDPYANDINYLISCYVIPYVGLTGYVGANPKLQSPLSRKLVAGLLGVESGQDAVIRTLLYERAKEKVTPYEMTLAEFTDKISGLRNKLGKNGVKDEGLVVSIDEGAEKKIKGNVLAGDEDSLAYGRTPREILRIVYGSGAEDVPGGFYPNGADGAIAKGYLKRRR</sequence>
<keyword evidence="2" id="KW-1185">Reference proteome</keyword>
<protein>
    <submittedName>
        <fullName evidence="1">Uncharacterized protein</fullName>
    </submittedName>
</protein>
<dbReference type="EMBL" id="CM042051">
    <property type="protein sequence ID" value="KAI3730138.1"/>
    <property type="molecule type" value="Genomic_DNA"/>
</dbReference>
<reference evidence="2" key="1">
    <citation type="journal article" date="2022" name="Mol. Ecol. Resour.">
        <title>The genomes of chicory, endive, great burdock and yacon provide insights into Asteraceae palaeo-polyploidization history and plant inulin production.</title>
        <authorList>
            <person name="Fan W."/>
            <person name="Wang S."/>
            <person name="Wang H."/>
            <person name="Wang A."/>
            <person name="Jiang F."/>
            <person name="Liu H."/>
            <person name="Zhao H."/>
            <person name="Xu D."/>
            <person name="Zhang Y."/>
        </authorList>
    </citation>
    <scope>NUCLEOTIDE SEQUENCE [LARGE SCALE GENOMIC DNA]</scope>
    <source>
        <strain evidence="2">cv. Niubang</strain>
    </source>
</reference>
<comment type="caution">
    <text evidence="1">The sequence shown here is derived from an EMBL/GenBank/DDBJ whole genome shotgun (WGS) entry which is preliminary data.</text>
</comment>